<reference evidence="1 2" key="1">
    <citation type="journal article" date="2013" name="Genome Announc.">
        <title>Complete Genome Sequence of Bacillus thuringiensis Serovar Israelensis Strain HD-789.</title>
        <authorList>
            <person name="Doggett N.A."/>
            <person name="Stubben C.J."/>
            <person name="Chertkov O."/>
            <person name="Bruce D.C."/>
            <person name="Detter J.C."/>
            <person name="Johnson S.L."/>
            <person name="Han C.S."/>
        </authorList>
    </citation>
    <scope>NUCLEOTIDE SEQUENCE [LARGE SCALE GENOMIC DNA]</scope>
    <source>
        <strain evidence="1 2">HD-789</strain>
    </source>
</reference>
<dbReference type="AlphaFoldDB" id="A0A9W3JY91"/>
<dbReference type="RefSeq" id="WP_001052623.1">
    <property type="nucleotide sequence ID" value="NC_018516.1"/>
</dbReference>
<evidence type="ECO:0000313" key="1">
    <source>
        <dbReference type="EMBL" id="AFQ30118.1"/>
    </source>
</evidence>
<dbReference type="KEGG" id="btn:BTF1_30087"/>
<proteinExistence type="predicted"/>
<name>A0A9W3JY91_BACTU</name>
<sequence length="101" mass="12012">MNLNNVNLSQAINEINMYPMRNYQEAMAFINYKFQQYHANDVSMLINFLESQATSLQYQVNQLLTHYQPNYNLIERNRTYIDILGVDVDKLKQARAIINQY</sequence>
<accession>A0A9W3JY91</accession>
<gene>
    <name evidence="1" type="ORF">BTF1_30087</name>
</gene>
<dbReference type="Proteomes" id="UP000005257">
    <property type="component" value="Plasmid pBTHD789-1"/>
</dbReference>
<geneLocation type="plasmid" evidence="1 2">
    <name>pBTHD789-1</name>
</geneLocation>
<evidence type="ECO:0000313" key="2">
    <source>
        <dbReference type="Proteomes" id="UP000005257"/>
    </source>
</evidence>
<keyword evidence="1" id="KW-0614">Plasmid</keyword>
<protein>
    <submittedName>
        <fullName evidence="1">Uncharacterized protein</fullName>
    </submittedName>
</protein>
<organism evidence="1 2">
    <name type="scientific">Bacillus thuringiensis HD-789</name>
    <dbReference type="NCBI Taxonomy" id="1217737"/>
    <lineage>
        <taxon>Bacteria</taxon>
        <taxon>Bacillati</taxon>
        <taxon>Bacillota</taxon>
        <taxon>Bacilli</taxon>
        <taxon>Bacillales</taxon>
        <taxon>Bacillaceae</taxon>
        <taxon>Bacillus</taxon>
        <taxon>Bacillus cereus group</taxon>
    </lineage>
</organism>
<dbReference type="EMBL" id="CP003764">
    <property type="protein sequence ID" value="AFQ30118.1"/>
    <property type="molecule type" value="Genomic_DNA"/>
</dbReference>